<evidence type="ECO:0000313" key="2">
    <source>
        <dbReference type="EnsemblPlants" id="PAC:32976505.CDS.1"/>
    </source>
</evidence>
<dbReference type="Proteomes" id="UP000006727">
    <property type="component" value="Chromosome 6"/>
</dbReference>
<protein>
    <recommendedName>
        <fullName evidence="4">F-box domain-containing protein</fullName>
    </recommendedName>
</protein>
<dbReference type="Gramene" id="Pp3c6_5570V3.1">
    <property type="protein sequence ID" value="PAC:32976505.CDS.1"/>
    <property type="gene ID" value="Pp3c6_5570"/>
</dbReference>
<reference evidence="1 3" key="2">
    <citation type="journal article" date="2018" name="Plant J.">
        <title>The Physcomitrella patens chromosome-scale assembly reveals moss genome structure and evolution.</title>
        <authorList>
            <person name="Lang D."/>
            <person name="Ullrich K.K."/>
            <person name="Murat F."/>
            <person name="Fuchs J."/>
            <person name="Jenkins J."/>
            <person name="Haas F.B."/>
            <person name="Piednoel M."/>
            <person name="Gundlach H."/>
            <person name="Van Bel M."/>
            <person name="Meyberg R."/>
            <person name="Vives C."/>
            <person name="Morata J."/>
            <person name="Symeonidi A."/>
            <person name="Hiss M."/>
            <person name="Muchero W."/>
            <person name="Kamisugi Y."/>
            <person name="Saleh O."/>
            <person name="Blanc G."/>
            <person name="Decker E.L."/>
            <person name="van Gessel N."/>
            <person name="Grimwood J."/>
            <person name="Hayes R.D."/>
            <person name="Graham S.W."/>
            <person name="Gunter L.E."/>
            <person name="McDaniel S.F."/>
            <person name="Hoernstein S.N.W."/>
            <person name="Larsson A."/>
            <person name="Li F.W."/>
            <person name="Perroud P.F."/>
            <person name="Phillips J."/>
            <person name="Ranjan P."/>
            <person name="Rokshar D.S."/>
            <person name="Rothfels C.J."/>
            <person name="Schneider L."/>
            <person name="Shu S."/>
            <person name="Stevenson D.W."/>
            <person name="Thummler F."/>
            <person name="Tillich M."/>
            <person name="Villarreal Aguilar J.C."/>
            <person name="Widiez T."/>
            <person name="Wong G.K."/>
            <person name="Wymore A."/>
            <person name="Zhang Y."/>
            <person name="Zimmer A.D."/>
            <person name="Quatrano R.S."/>
            <person name="Mayer K.F.X."/>
            <person name="Goodstein D."/>
            <person name="Casacuberta J.M."/>
            <person name="Vandepoele K."/>
            <person name="Reski R."/>
            <person name="Cuming A.C."/>
            <person name="Tuskan G.A."/>
            <person name="Maumus F."/>
            <person name="Salse J."/>
            <person name="Schmutz J."/>
            <person name="Rensing S.A."/>
        </authorList>
    </citation>
    <scope>NUCLEOTIDE SEQUENCE [LARGE SCALE GENOMIC DNA]</scope>
    <source>
        <strain evidence="2 3">cv. Gransden 2004</strain>
    </source>
</reference>
<evidence type="ECO:0008006" key="4">
    <source>
        <dbReference type="Google" id="ProtNLM"/>
    </source>
</evidence>
<gene>
    <name evidence="1" type="ORF">PHYPA_008542</name>
</gene>
<dbReference type="SUPFAM" id="SSF52047">
    <property type="entry name" value="RNI-like"/>
    <property type="match status" value="1"/>
</dbReference>
<evidence type="ECO:0000313" key="1">
    <source>
        <dbReference type="EMBL" id="PNR52168.1"/>
    </source>
</evidence>
<dbReference type="PaxDb" id="3218-PP1S180_88V6.1"/>
<dbReference type="InterPro" id="IPR032675">
    <property type="entry name" value="LRR_dom_sf"/>
</dbReference>
<dbReference type="InParanoid" id="A0A2K1KEG4"/>
<reference evidence="2" key="3">
    <citation type="submission" date="2020-12" db="UniProtKB">
        <authorList>
            <consortium name="EnsemblPlants"/>
        </authorList>
    </citation>
    <scope>IDENTIFICATION</scope>
</reference>
<accession>A0A2K1KEG4</accession>
<sequence>MAIGRGCKKLRKVTYSDSYYMGDHSLIAIATWCFQLEALEISHCHNIRTIRLEVVSHSYR</sequence>
<dbReference type="Gene3D" id="3.80.10.10">
    <property type="entry name" value="Ribonuclease Inhibitor"/>
    <property type="match status" value="1"/>
</dbReference>
<dbReference type="EnsemblPlants" id="Pp3c6_5570V3.1">
    <property type="protein sequence ID" value="PAC:32976505.CDS.1"/>
    <property type="gene ID" value="Pp3c6_5570"/>
</dbReference>
<proteinExistence type="predicted"/>
<dbReference type="EMBL" id="ABEU02000006">
    <property type="protein sequence ID" value="PNR52168.1"/>
    <property type="molecule type" value="Genomic_DNA"/>
</dbReference>
<dbReference type="AlphaFoldDB" id="A0A2K1KEG4"/>
<evidence type="ECO:0000313" key="3">
    <source>
        <dbReference type="Proteomes" id="UP000006727"/>
    </source>
</evidence>
<organism evidence="1">
    <name type="scientific">Physcomitrium patens</name>
    <name type="common">Spreading-leaved earth moss</name>
    <name type="synonym">Physcomitrella patens</name>
    <dbReference type="NCBI Taxonomy" id="3218"/>
    <lineage>
        <taxon>Eukaryota</taxon>
        <taxon>Viridiplantae</taxon>
        <taxon>Streptophyta</taxon>
        <taxon>Embryophyta</taxon>
        <taxon>Bryophyta</taxon>
        <taxon>Bryophytina</taxon>
        <taxon>Bryopsida</taxon>
        <taxon>Funariidae</taxon>
        <taxon>Funariales</taxon>
        <taxon>Funariaceae</taxon>
        <taxon>Physcomitrium</taxon>
    </lineage>
</organism>
<keyword evidence="3" id="KW-1185">Reference proteome</keyword>
<name>A0A2K1KEG4_PHYPA</name>
<reference evidence="1 3" key="1">
    <citation type="journal article" date="2008" name="Science">
        <title>The Physcomitrella genome reveals evolutionary insights into the conquest of land by plants.</title>
        <authorList>
            <person name="Rensing S."/>
            <person name="Lang D."/>
            <person name="Zimmer A."/>
            <person name="Terry A."/>
            <person name="Salamov A."/>
            <person name="Shapiro H."/>
            <person name="Nishiyama T."/>
            <person name="Perroud P.-F."/>
            <person name="Lindquist E."/>
            <person name="Kamisugi Y."/>
            <person name="Tanahashi T."/>
            <person name="Sakakibara K."/>
            <person name="Fujita T."/>
            <person name="Oishi K."/>
            <person name="Shin-I T."/>
            <person name="Kuroki Y."/>
            <person name="Toyoda A."/>
            <person name="Suzuki Y."/>
            <person name="Hashimoto A."/>
            <person name="Yamaguchi K."/>
            <person name="Sugano A."/>
            <person name="Kohara Y."/>
            <person name="Fujiyama A."/>
            <person name="Anterola A."/>
            <person name="Aoki S."/>
            <person name="Ashton N."/>
            <person name="Barbazuk W.B."/>
            <person name="Barker E."/>
            <person name="Bennetzen J."/>
            <person name="Bezanilla M."/>
            <person name="Blankenship R."/>
            <person name="Cho S.H."/>
            <person name="Dutcher S."/>
            <person name="Estelle M."/>
            <person name="Fawcett J.A."/>
            <person name="Gundlach H."/>
            <person name="Hanada K."/>
            <person name="Heyl A."/>
            <person name="Hicks K.A."/>
            <person name="Hugh J."/>
            <person name="Lohr M."/>
            <person name="Mayer K."/>
            <person name="Melkozernov A."/>
            <person name="Murata T."/>
            <person name="Nelson D."/>
            <person name="Pils B."/>
            <person name="Prigge M."/>
            <person name="Reiss B."/>
            <person name="Renner T."/>
            <person name="Rombauts S."/>
            <person name="Rushton P."/>
            <person name="Sanderfoot A."/>
            <person name="Schween G."/>
            <person name="Shiu S.-H."/>
            <person name="Stueber K."/>
            <person name="Theodoulou F.L."/>
            <person name="Tu H."/>
            <person name="Van de Peer Y."/>
            <person name="Verrier P.J."/>
            <person name="Waters E."/>
            <person name="Wood A."/>
            <person name="Yang L."/>
            <person name="Cove D."/>
            <person name="Cuming A."/>
            <person name="Hasebe M."/>
            <person name="Lucas S."/>
            <person name="Mishler D.B."/>
            <person name="Reski R."/>
            <person name="Grigoriev I."/>
            <person name="Quatrano R.S."/>
            <person name="Boore J.L."/>
        </authorList>
    </citation>
    <scope>NUCLEOTIDE SEQUENCE [LARGE SCALE GENOMIC DNA]</scope>
    <source>
        <strain evidence="2 3">cv. Gransden 2004</strain>
    </source>
</reference>